<gene>
    <name evidence="9" type="ORF">CEE37_05675</name>
</gene>
<evidence type="ECO:0000256" key="2">
    <source>
        <dbReference type="ARBA" id="ARBA00005236"/>
    </source>
</evidence>
<comment type="similarity">
    <text evidence="2">Belongs to the ABC-4 integral membrane protein family. LolC/E subfamily.</text>
</comment>
<organism evidence="9 10">
    <name type="scientific">candidate division LCP-89 bacterium B3_LCP</name>
    <dbReference type="NCBI Taxonomy" id="2012998"/>
    <lineage>
        <taxon>Bacteria</taxon>
        <taxon>Pseudomonadati</taxon>
        <taxon>Bacteria division LCP-89</taxon>
    </lineage>
</organism>
<dbReference type="Pfam" id="PF02687">
    <property type="entry name" value="FtsX"/>
    <property type="match status" value="1"/>
</dbReference>
<feature type="domain" description="ABC3 transporter permease C-terminal" evidence="8">
    <location>
        <begin position="286"/>
        <end position="413"/>
    </location>
</feature>
<name>A0A532V2D8_UNCL8</name>
<dbReference type="PANTHER" id="PTHR30489:SF0">
    <property type="entry name" value="LIPOPROTEIN-RELEASING SYSTEM TRANSMEMBRANE PROTEIN LOLE"/>
    <property type="match status" value="1"/>
</dbReference>
<dbReference type="GO" id="GO:0098797">
    <property type="term" value="C:plasma membrane protein complex"/>
    <property type="evidence" value="ECO:0007669"/>
    <property type="project" value="TreeGrafter"/>
</dbReference>
<feature type="transmembrane region" description="Helical" evidence="7">
    <location>
        <begin position="388"/>
        <end position="411"/>
    </location>
</feature>
<comment type="subcellular location">
    <subcellularLocation>
        <location evidence="1">Cell membrane</location>
        <topology evidence="1">Multi-pass membrane protein</topology>
    </subcellularLocation>
</comment>
<accession>A0A532V2D8</accession>
<sequence length="424" mass="46549">MIKFLLLGLIRDRHRSLFPIIVVTLGVMITCFLYSYMNGFVSDFIRSNAIFDTGHVKVMTRAYADIANQIPNDLALFDADQICASLHQDYPQYDWVERIKFGGLLDFPDEEGVTRVQGPVFGLGIDLLDSASTEVERLNLNQSLVRGRLPEEPGEMVISDDFAQALDVEIGDLATLIGATANGGMAVFNFRLVGTVSFGISALDRSAMLADITDIQYALDMEDGAGEILGFLPEGFYDDDVCTETKDAFNANYIQNDDEFSPVMITLLDQNNLGDLLFHIDVRKYIMVIIFISVMSIVLWNTGLTSGIRRYTEMGIRLAIGESKGHVYGTLISEAVIVGLVGSTLGTMLGLTFAYYLQEVGYDISSFAKGTSILISSVLRAHITPGSFYIGFIPGLGATILGAAFSGIGLFKRQTSQLFRELEE</sequence>
<evidence type="ECO:0000256" key="1">
    <source>
        <dbReference type="ARBA" id="ARBA00004651"/>
    </source>
</evidence>
<protein>
    <recommendedName>
        <fullName evidence="8">ABC3 transporter permease C-terminal domain-containing protein</fullName>
    </recommendedName>
</protein>
<evidence type="ECO:0000256" key="4">
    <source>
        <dbReference type="ARBA" id="ARBA00022692"/>
    </source>
</evidence>
<dbReference type="GO" id="GO:0044874">
    <property type="term" value="P:lipoprotein localization to outer membrane"/>
    <property type="evidence" value="ECO:0007669"/>
    <property type="project" value="TreeGrafter"/>
</dbReference>
<evidence type="ECO:0000256" key="3">
    <source>
        <dbReference type="ARBA" id="ARBA00022475"/>
    </source>
</evidence>
<keyword evidence="4 7" id="KW-0812">Transmembrane</keyword>
<evidence type="ECO:0000256" key="6">
    <source>
        <dbReference type="ARBA" id="ARBA00023136"/>
    </source>
</evidence>
<feature type="transmembrane region" description="Helical" evidence="7">
    <location>
        <begin position="327"/>
        <end position="357"/>
    </location>
</feature>
<dbReference type="PANTHER" id="PTHR30489">
    <property type="entry name" value="LIPOPROTEIN-RELEASING SYSTEM TRANSMEMBRANE PROTEIN LOLE"/>
    <property type="match status" value="1"/>
</dbReference>
<keyword evidence="3" id="KW-1003">Cell membrane</keyword>
<dbReference type="AlphaFoldDB" id="A0A532V2D8"/>
<evidence type="ECO:0000256" key="7">
    <source>
        <dbReference type="SAM" id="Phobius"/>
    </source>
</evidence>
<evidence type="ECO:0000259" key="8">
    <source>
        <dbReference type="Pfam" id="PF02687"/>
    </source>
</evidence>
<dbReference type="EMBL" id="NJBN01000003">
    <property type="protein sequence ID" value="TKJ41157.1"/>
    <property type="molecule type" value="Genomic_DNA"/>
</dbReference>
<evidence type="ECO:0000313" key="10">
    <source>
        <dbReference type="Proteomes" id="UP000319619"/>
    </source>
</evidence>
<evidence type="ECO:0000313" key="9">
    <source>
        <dbReference type="EMBL" id="TKJ41157.1"/>
    </source>
</evidence>
<keyword evidence="5 7" id="KW-1133">Transmembrane helix</keyword>
<evidence type="ECO:0000256" key="5">
    <source>
        <dbReference type="ARBA" id="ARBA00022989"/>
    </source>
</evidence>
<reference evidence="9 10" key="1">
    <citation type="submission" date="2017-06" db="EMBL/GenBank/DDBJ databases">
        <title>Novel microbial phyla capable of carbon fixation and sulfur reduction in deep-sea sediments.</title>
        <authorList>
            <person name="Huang J."/>
            <person name="Baker B."/>
            <person name="Wang Y."/>
        </authorList>
    </citation>
    <scope>NUCLEOTIDE SEQUENCE [LARGE SCALE GENOMIC DNA]</scope>
    <source>
        <strain evidence="9">B3_LCP</strain>
    </source>
</reference>
<proteinExistence type="inferred from homology"/>
<feature type="transmembrane region" description="Helical" evidence="7">
    <location>
        <begin position="285"/>
        <end position="306"/>
    </location>
</feature>
<keyword evidence="6 7" id="KW-0472">Membrane</keyword>
<dbReference type="InterPro" id="IPR051447">
    <property type="entry name" value="Lipoprotein-release_system"/>
</dbReference>
<comment type="caution">
    <text evidence="9">The sequence shown here is derived from an EMBL/GenBank/DDBJ whole genome shotgun (WGS) entry which is preliminary data.</text>
</comment>
<dbReference type="InterPro" id="IPR003838">
    <property type="entry name" value="ABC3_permease_C"/>
</dbReference>
<dbReference type="Proteomes" id="UP000319619">
    <property type="component" value="Unassembled WGS sequence"/>
</dbReference>
<feature type="transmembrane region" description="Helical" evidence="7">
    <location>
        <begin position="16"/>
        <end position="37"/>
    </location>
</feature>